<protein>
    <recommendedName>
        <fullName evidence="3">HAT C-terminal dimerisation domain-containing protein</fullName>
    </recommendedName>
</protein>
<evidence type="ECO:0000313" key="2">
    <source>
        <dbReference type="Proteomes" id="UP001458880"/>
    </source>
</evidence>
<name>A0AAW1L8H8_POPJA</name>
<reference evidence="1 2" key="1">
    <citation type="journal article" date="2024" name="BMC Genomics">
        <title>De novo assembly and annotation of Popillia japonica's genome with initial clues to its potential as an invasive pest.</title>
        <authorList>
            <person name="Cucini C."/>
            <person name="Boschi S."/>
            <person name="Funari R."/>
            <person name="Cardaioli E."/>
            <person name="Iannotti N."/>
            <person name="Marturano G."/>
            <person name="Paoli F."/>
            <person name="Bruttini M."/>
            <person name="Carapelli A."/>
            <person name="Frati F."/>
            <person name="Nardi F."/>
        </authorList>
    </citation>
    <scope>NUCLEOTIDE SEQUENCE [LARGE SCALE GENOMIC DNA]</scope>
    <source>
        <strain evidence="1">DMR45628</strain>
    </source>
</reference>
<evidence type="ECO:0008006" key="3">
    <source>
        <dbReference type="Google" id="ProtNLM"/>
    </source>
</evidence>
<comment type="caution">
    <text evidence="1">The sequence shown here is derived from an EMBL/GenBank/DDBJ whole genome shotgun (WGS) entry which is preliminary data.</text>
</comment>
<dbReference type="AlphaFoldDB" id="A0AAW1L8H8"/>
<proteinExistence type="predicted"/>
<sequence length="117" mass="13255">MCLFENGANRGQFLQLAYEYLLTIPPTSVESERAFSVAGSFATKDDNGRSKRHEPSPHISLTSSELNKFFVHVGERIAREIPVNNVTDKQKTFLLNRRISSANSCFFNPVSQQEMEE</sequence>
<dbReference type="EMBL" id="JASPKY010000155">
    <property type="protein sequence ID" value="KAK9729984.1"/>
    <property type="molecule type" value="Genomic_DNA"/>
</dbReference>
<dbReference type="Proteomes" id="UP001458880">
    <property type="component" value="Unassembled WGS sequence"/>
</dbReference>
<gene>
    <name evidence="1" type="ORF">QE152_g15633</name>
</gene>
<keyword evidence="2" id="KW-1185">Reference proteome</keyword>
<organism evidence="1 2">
    <name type="scientific">Popillia japonica</name>
    <name type="common">Japanese beetle</name>
    <dbReference type="NCBI Taxonomy" id="7064"/>
    <lineage>
        <taxon>Eukaryota</taxon>
        <taxon>Metazoa</taxon>
        <taxon>Ecdysozoa</taxon>
        <taxon>Arthropoda</taxon>
        <taxon>Hexapoda</taxon>
        <taxon>Insecta</taxon>
        <taxon>Pterygota</taxon>
        <taxon>Neoptera</taxon>
        <taxon>Endopterygota</taxon>
        <taxon>Coleoptera</taxon>
        <taxon>Polyphaga</taxon>
        <taxon>Scarabaeiformia</taxon>
        <taxon>Scarabaeidae</taxon>
        <taxon>Rutelinae</taxon>
        <taxon>Popillia</taxon>
    </lineage>
</organism>
<evidence type="ECO:0000313" key="1">
    <source>
        <dbReference type="EMBL" id="KAK9729984.1"/>
    </source>
</evidence>
<accession>A0AAW1L8H8</accession>